<evidence type="ECO:0000313" key="3">
    <source>
        <dbReference type="EMBL" id="VDD90410.1"/>
    </source>
</evidence>
<organism evidence="5">
    <name type="scientific">Enterobius vermicularis</name>
    <name type="common">Human pinworm</name>
    <dbReference type="NCBI Taxonomy" id="51028"/>
    <lineage>
        <taxon>Eukaryota</taxon>
        <taxon>Metazoa</taxon>
        <taxon>Ecdysozoa</taxon>
        <taxon>Nematoda</taxon>
        <taxon>Chromadorea</taxon>
        <taxon>Rhabditida</taxon>
        <taxon>Spirurina</taxon>
        <taxon>Oxyuridomorpha</taxon>
        <taxon>Oxyuroidea</taxon>
        <taxon>Oxyuridae</taxon>
        <taxon>Enterobius</taxon>
    </lineage>
</organism>
<evidence type="ECO:0000256" key="1">
    <source>
        <dbReference type="SAM" id="Coils"/>
    </source>
</evidence>
<reference evidence="5" key="1">
    <citation type="submission" date="2017-02" db="UniProtKB">
        <authorList>
            <consortium name="WormBaseParasite"/>
        </authorList>
    </citation>
    <scope>IDENTIFICATION</scope>
</reference>
<evidence type="ECO:0000313" key="4">
    <source>
        <dbReference type="Proteomes" id="UP000274131"/>
    </source>
</evidence>
<sequence length="757" mass="87372">MHSLAQVKHDYENRIKNLERALNAEQSRRRQYGFFNKQLNAQIRKLQTQNAGFQKELSAIKKCSSCECLDSRRKQFAGGEGLQPVTSAPRSTLHASTNTLTPIDPEQVAERESACDYRYLQDTKESLKKCVETLNTKLQVMVREKARDNAEWREKLRVRDEKINRLHVELETLRRGSSTASSQEKRQLQEQIKALSERLKCSSEPCDSRRLSDSVRQSSPHSRCESCKRRYSSWDNLYILCISVYVYAKLNERNRQNSLSVLPSFKSSHESVEHLQQQVQLLKSRIKEQAEEFEAERVRLTASEEFSRNEKEKKASECEKLRCRCEKLELELVRRKRSESSQSSTGRSKVLEDFTSEQSAKDTVQHLQNELWKAHQRIEQLESSDKGRSGNSDLAVLRKEIDDLHLDKRDCERRLSSQNALLKQLEDDIHSLLNEKTKFVRQCEELERAIGQKEKENEGLSASLQKLRETVAEKEETSAETLKIHLAQIETYQELLKQKDAERAVLIEQICGDTPSNLNSPIVEHPRRTEADQVLFESSNRGFEDVKRNYFTLVNEKRTLQQEVDSLTEKLKAVEATFEKKNTELLNETEDKKRIAEELAAAKATIGETQKKLDESEKAVLNLQNRVIKFEYDCKHLKEQLDGEKLSSTTLKTALSQLEEMIVNKNAQLTRLDYELQRANDDVHRVRIKNFDLETELAVNGQELKNTRAKLERLKCKVKQLEREARESPLKAMSLPSPTVKTASFSTVLLSSPTDAS</sequence>
<feature type="coiled-coil region" evidence="1">
    <location>
        <begin position="704"/>
        <end position="731"/>
    </location>
</feature>
<keyword evidence="4" id="KW-1185">Reference proteome</keyword>
<dbReference type="WBParaSite" id="EVEC_0000555001-mRNA-1">
    <property type="protein sequence ID" value="EVEC_0000555001-mRNA-1"/>
    <property type="gene ID" value="EVEC_0000555001"/>
</dbReference>
<protein>
    <submittedName>
        <fullName evidence="5">GOLGA2L5 domain-containing protein</fullName>
    </submittedName>
</protein>
<feature type="region of interest" description="Disordered" evidence="2">
    <location>
        <begin position="79"/>
        <end position="106"/>
    </location>
</feature>
<proteinExistence type="predicted"/>
<evidence type="ECO:0000256" key="2">
    <source>
        <dbReference type="SAM" id="MobiDB-lite"/>
    </source>
</evidence>
<keyword evidence="1" id="KW-0175">Coiled coil</keyword>
<feature type="region of interest" description="Disordered" evidence="2">
    <location>
        <begin position="336"/>
        <end position="359"/>
    </location>
</feature>
<name>A0A0N4V5N6_ENTVE</name>
<dbReference type="AlphaFoldDB" id="A0A0N4V5N6"/>
<feature type="coiled-coil region" evidence="1">
    <location>
        <begin position="364"/>
        <end position="509"/>
    </location>
</feature>
<gene>
    <name evidence="3" type="ORF">EVEC_LOCUS5161</name>
</gene>
<feature type="compositionally biased region" description="Polar residues" evidence="2">
    <location>
        <begin position="84"/>
        <end position="101"/>
    </location>
</feature>
<dbReference type="EMBL" id="UXUI01008071">
    <property type="protein sequence ID" value="VDD90410.1"/>
    <property type="molecule type" value="Genomic_DNA"/>
</dbReference>
<dbReference type="STRING" id="51028.A0A0N4V5N6"/>
<dbReference type="SUPFAM" id="SSF57997">
    <property type="entry name" value="Tropomyosin"/>
    <property type="match status" value="1"/>
</dbReference>
<feature type="coiled-coil region" evidence="1">
    <location>
        <begin position="550"/>
        <end position="626"/>
    </location>
</feature>
<dbReference type="Proteomes" id="UP000274131">
    <property type="component" value="Unassembled WGS sequence"/>
</dbReference>
<accession>A0A0N4V5N6</accession>
<reference evidence="3 4" key="2">
    <citation type="submission" date="2018-10" db="EMBL/GenBank/DDBJ databases">
        <authorList>
            <consortium name="Pathogen Informatics"/>
        </authorList>
    </citation>
    <scope>NUCLEOTIDE SEQUENCE [LARGE SCALE GENOMIC DNA]</scope>
</reference>
<evidence type="ECO:0000313" key="5">
    <source>
        <dbReference type="WBParaSite" id="EVEC_0000555001-mRNA-1"/>
    </source>
</evidence>
<feature type="coiled-coil region" evidence="1">
    <location>
        <begin position="1"/>
        <end position="56"/>
    </location>
</feature>
<dbReference type="OrthoDB" id="5849009at2759"/>